<dbReference type="AlphaFoldDB" id="A0A934K220"/>
<sequence length="287" mass="30366">MPVGLQAAVLALESPSLGLTSRRLLPLAAGVMLVLLVFQQLRRAEPADEGRYAWGRRLAAGTVGLGFPVLLVGLGAVIFSVQWPLLLRASPAAVGSGPQVSNAHTGPTAAPAGPRLLAPDPQAVTLELKDLPSGYHVLKANPVVFTSGEESSPSWDVVFEPDPSNAGADYALAESLAIVYPSVTLANSAIDALGAAERANHFQQYVPLAKLGDKDVVWLEKTSNRKDLVVVRVTWRYSNVVGQVSILTSANNPKPERALQLAGTQQDRLRARAPVVHPLPNPRGTPV</sequence>
<name>A0A934K220_9BACT</name>
<evidence type="ECO:0000313" key="3">
    <source>
        <dbReference type="Proteomes" id="UP000612893"/>
    </source>
</evidence>
<dbReference type="Proteomes" id="UP000612893">
    <property type="component" value="Unassembled WGS sequence"/>
</dbReference>
<dbReference type="RefSeq" id="WP_338201516.1">
    <property type="nucleotide sequence ID" value="NZ_JAEKNR010000113.1"/>
</dbReference>
<evidence type="ECO:0000256" key="1">
    <source>
        <dbReference type="SAM" id="Phobius"/>
    </source>
</evidence>
<gene>
    <name evidence="2" type="ORF">JF922_10395</name>
</gene>
<comment type="caution">
    <text evidence="2">The sequence shown here is derived from an EMBL/GenBank/DDBJ whole genome shotgun (WGS) entry which is preliminary data.</text>
</comment>
<organism evidence="2 3">
    <name type="scientific">Candidatus Nephthysia bennettiae</name>
    <dbReference type="NCBI Taxonomy" id="3127016"/>
    <lineage>
        <taxon>Bacteria</taxon>
        <taxon>Bacillati</taxon>
        <taxon>Candidatus Dormiibacterota</taxon>
        <taxon>Candidatus Dormibacteria</taxon>
        <taxon>Candidatus Dormibacterales</taxon>
        <taxon>Candidatus Dormibacteraceae</taxon>
        <taxon>Candidatus Nephthysia</taxon>
    </lineage>
</organism>
<dbReference type="EMBL" id="JAEKNR010000113">
    <property type="protein sequence ID" value="MBJ7598479.1"/>
    <property type="molecule type" value="Genomic_DNA"/>
</dbReference>
<protein>
    <submittedName>
        <fullName evidence="2">Uncharacterized protein</fullName>
    </submittedName>
</protein>
<keyword evidence="1" id="KW-1133">Transmembrane helix</keyword>
<keyword evidence="1" id="KW-0472">Membrane</keyword>
<feature type="transmembrane region" description="Helical" evidence="1">
    <location>
        <begin position="20"/>
        <end position="38"/>
    </location>
</feature>
<proteinExistence type="predicted"/>
<feature type="transmembrane region" description="Helical" evidence="1">
    <location>
        <begin position="58"/>
        <end position="81"/>
    </location>
</feature>
<reference evidence="2" key="1">
    <citation type="submission" date="2020-10" db="EMBL/GenBank/DDBJ databases">
        <title>Ca. Dormibacterota MAGs.</title>
        <authorList>
            <person name="Montgomery K."/>
        </authorList>
    </citation>
    <scope>NUCLEOTIDE SEQUENCE [LARGE SCALE GENOMIC DNA]</scope>
    <source>
        <strain evidence="2">SC8812_S17_10</strain>
    </source>
</reference>
<keyword evidence="1" id="KW-0812">Transmembrane</keyword>
<accession>A0A934K220</accession>
<evidence type="ECO:0000313" key="2">
    <source>
        <dbReference type="EMBL" id="MBJ7598479.1"/>
    </source>
</evidence>
<keyword evidence="3" id="KW-1185">Reference proteome</keyword>